<dbReference type="PANTHER" id="PTHR43002">
    <property type="entry name" value="GLYCOGEN DEBRANCHING ENZYME"/>
    <property type="match status" value="1"/>
</dbReference>
<dbReference type="Gene3D" id="2.60.40.10">
    <property type="entry name" value="Immunoglobulins"/>
    <property type="match status" value="1"/>
</dbReference>
<feature type="domain" description="Glycosyl hydrolase family 13 catalytic" evidence="2">
    <location>
        <begin position="167"/>
        <end position="529"/>
    </location>
</feature>
<dbReference type="RefSeq" id="WP_258211080.1">
    <property type="nucleotide sequence ID" value="NZ_CP102734.1"/>
</dbReference>
<evidence type="ECO:0000313" key="3">
    <source>
        <dbReference type="EMBL" id="UVD81906.1"/>
    </source>
</evidence>
<dbReference type="InterPro" id="IPR017853">
    <property type="entry name" value="GH"/>
</dbReference>
<organism evidence="3 4">
    <name type="scientific">Mycoplasma iguanae</name>
    <dbReference type="NCBI Taxonomy" id="292461"/>
    <lineage>
        <taxon>Bacteria</taxon>
        <taxon>Bacillati</taxon>
        <taxon>Mycoplasmatota</taxon>
        <taxon>Mollicutes</taxon>
        <taxon>Mycoplasmataceae</taxon>
        <taxon>Mycoplasma</taxon>
    </lineage>
</organism>
<sequence>MANNNIERITKIDANLANVKAKLGVYFFKKFIKFSLWQPEALEVSLLVYDQANPQLLVFKKTCIKKQNVWTTKIDLKYEKYFYTYLITHPNKTQKEVLDPYAKSMAAFNWLEVKSQAKGAIVNLNATHKIEYRNNLNETLINNPVIYELHIRDFTSLWEANLKTRKGTFLAAMEAGLFPYLKNLGISHLQILPINATYTIDETNLNILNKSQGNGLTTNYNWGYDPHNYFTINGWFSSNPHDPYSRINEFKMFVNEAHKHNIKIVMDVVYNHLFKNDILNDVLSDYYFRDFSQVWPVDQPALASERKMVQKLILDSLIYFVKEFDIDGFRFDLSCFIDKITLTKIVKRLQKIKKSILLHGEAWPWSDLDFNNTWIKGVNTNKYGFAYFNDSTRNAIKGKDLFQNLDTGLVNGNLNYFNSYINGIVGNIKNYPFINSFYSQNKYDNFAVSPLMNLQYSACHDGFTLWDKINVSSDANLITKIDQYRQALMLQLTTQGKQLFLAGTEFLQSKPNDATGAESGRILKINPINDFFNLEPFDNGFNENSYKTTDYVNGLKWSNLKNINVKKAIFNFFKEILHFYKNTNYFQFKTSQEIIDNIHFIKVIYGFTIFRIYDQANPQKEIIVIHNFLNQKIDLAKDINLQNYELIFSSKANIRKITKNIEPHCSWILSKKGEK</sequence>
<dbReference type="CDD" id="cd02860">
    <property type="entry name" value="E_set_Pullulanase"/>
    <property type="match status" value="1"/>
</dbReference>
<protein>
    <submittedName>
        <fullName evidence="3">Alpha-amylase family glycosyl hydrolase</fullName>
    </submittedName>
</protein>
<dbReference type="InterPro" id="IPR004193">
    <property type="entry name" value="Glyco_hydro_13_N"/>
</dbReference>
<dbReference type="GO" id="GO:0016787">
    <property type="term" value="F:hydrolase activity"/>
    <property type="evidence" value="ECO:0007669"/>
    <property type="project" value="UniProtKB-KW"/>
</dbReference>
<comment type="similarity">
    <text evidence="1">Belongs to the glycosyl hydrolase 13 family.</text>
</comment>
<dbReference type="SUPFAM" id="SSF81296">
    <property type="entry name" value="E set domains"/>
    <property type="match status" value="1"/>
</dbReference>
<dbReference type="SMART" id="SM00642">
    <property type="entry name" value="Aamy"/>
    <property type="match status" value="1"/>
</dbReference>
<dbReference type="CDD" id="cd11341">
    <property type="entry name" value="AmyAc_Pullulanase_LD-like"/>
    <property type="match status" value="1"/>
</dbReference>
<evidence type="ECO:0000313" key="4">
    <source>
        <dbReference type="Proteomes" id="UP001059252"/>
    </source>
</evidence>
<dbReference type="InterPro" id="IPR014756">
    <property type="entry name" value="Ig_E-set"/>
</dbReference>
<dbReference type="Pfam" id="PF02922">
    <property type="entry name" value="CBM_48"/>
    <property type="match status" value="1"/>
</dbReference>
<dbReference type="Proteomes" id="UP001059252">
    <property type="component" value="Chromosome"/>
</dbReference>
<dbReference type="InterPro" id="IPR006047">
    <property type="entry name" value="GH13_cat_dom"/>
</dbReference>
<dbReference type="Gene3D" id="3.20.20.80">
    <property type="entry name" value="Glycosidases"/>
    <property type="match status" value="1"/>
</dbReference>
<accession>A0ABY5R8R9</accession>
<evidence type="ECO:0000256" key="1">
    <source>
        <dbReference type="ARBA" id="ARBA00008061"/>
    </source>
</evidence>
<keyword evidence="4" id="KW-1185">Reference proteome</keyword>
<dbReference type="SUPFAM" id="SSF51445">
    <property type="entry name" value="(Trans)glycosidases"/>
    <property type="match status" value="1"/>
</dbReference>
<name>A0ABY5R8R9_9MOLU</name>
<evidence type="ECO:0000259" key="2">
    <source>
        <dbReference type="SMART" id="SM00642"/>
    </source>
</evidence>
<proteinExistence type="inferred from homology"/>
<keyword evidence="3" id="KW-0378">Hydrolase</keyword>
<reference evidence="3" key="1">
    <citation type="submission" date="2022-08" db="EMBL/GenBank/DDBJ databases">
        <title>Complete genome of Mycoplasma iguanae type strain 2327.</title>
        <authorList>
            <person name="Spergser J."/>
        </authorList>
    </citation>
    <scope>NUCLEOTIDE SEQUENCE</scope>
    <source>
        <strain evidence="3">2327</strain>
    </source>
</reference>
<gene>
    <name evidence="3" type="ORF">NV226_01200</name>
</gene>
<dbReference type="InterPro" id="IPR013783">
    <property type="entry name" value="Ig-like_fold"/>
</dbReference>
<dbReference type="Pfam" id="PF00128">
    <property type="entry name" value="Alpha-amylase"/>
    <property type="match status" value="1"/>
</dbReference>
<dbReference type="EMBL" id="CP102734">
    <property type="protein sequence ID" value="UVD81906.1"/>
    <property type="molecule type" value="Genomic_DNA"/>
</dbReference>